<sequence>MEDIINNIKIRLKDLGFNPEDFLEIKKISNIINNKQNNFNRWIYSLHRVLYEIGLNDKELDDLLNKLLDYGE</sequence>
<dbReference type="GeneID" id="83618328"/>
<evidence type="ECO:0000313" key="2">
    <source>
        <dbReference type="Proteomes" id="UP000191249"/>
    </source>
</evidence>
<dbReference type="RefSeq" id="WP_070583538.1">
    <property type="nucleotide sequence ID" value="NZ_CAUJPL010000002.1"/>
</dbReference>
<evidence type="ECO:0000313" key="1">
    <source>
        <dbReference type="EMBL" id="ARB05083.1"/>
    </source>
</evidence>
<protein>
    <submittedName>
        <fullName evidence="1">Uncharacterized protein</fullName>
    </submittedName>
</protein>
<proteinExistence type="predicted"/>
<name>A0AAU8VL34_NEILA</name>
<dbReference type="AlphaFoldDB" id="A0AAU8VL34"/>
<organism evidence="1 2">
    <name type="scientific">Neisseria lactamica</name>
    <dbReference type="NCBI Taxonomy" id="486"/>
    <lineage>
        <taxon>Bacteria</taxon>
        <taxon>Pseudomonadati</taxon>
        <taxon>Pseudomonadota</taxon>
        <taxon>Betaproteobacteria</taxon>
        <taxon>Neisseriales</taxon>
        <taxon>Neisseriaceae</taxon>
        <taxon>Neisseria</taxon>
    </lineage>
</organism>
<dbReference type="Proteomes" id="UP000191249">
    <property type="component" value="Chromosome"/>
</dbReference>
<reference evidence="1 2" key="1">
    <citation type="submission" date="2017-03" db="EMBL/GenBank/DDBJ databases">
        <title>N. lactamica Y92-1009 whole genome sequence.</title>
        <authorList>
            <person name="Pandey A.K."/>
            <person name="Read R.C."/>
        </authorList>
    </citation>
    <scope>NUCLEOTIDE SEQUENCE [LARGE SCALE GENOMIC DNA]</scope>
    <source>
        <strain evidence="1 2">Y92-1009</strain>
    </source>
</reference>
<accession>A0AAU8VL34</accession>
<gene>
    <name evidence="1" type="ORF">B2G52_09505</name>
</gene>
<dbReference type="EMBL" id="CP019894">
    <property type="protein sequence ID" value="ARB05083.1"/>
    <property type="molecule type" value="Genomic_DNA"/>
</dbReference>